<evidence type="ECO:0000256" key="1">
    <source>
        <dbReference type="SAM" id="MobiDB-lite"/>
    </source>
</evidence>
<dbReference type="AlphaFoldDB" id="A0A0L0FX73"/>
<accession>A0A0L0FX73</accession>
<dbReference type="EMBL" id="KQ242136">
    <property type="protein sequence ID" value="KNC80553.1"/>
    <property type="molecule type" value="Genomic_DNA"/>
</dbReference>
<dbReference type="Proteomes" id="UP000054560">
    <property type="component" value="Unassembled WGS sequence"/>
</dbReference>
<proteinExistence type="predicted"/>
<protein>
    <submittedName>
        <fullName evidence="2">Uncharacterized protein</fullName>
    </submittedName>
</protein>
<reference evidence="2 3" key="1">
    <citation type="submission" date="2011-02" db="EMBL/GenBank/DDBJ databases">
        <title>The Genome Sequence of Sphaeroforma arctica JP610.</title>
        <authorList>
            <consortium name="The Broad Institute Genome Sequencing Platform"/>
            <person name="Russ C."/>
            <person name="Cuomo C."/>
            <person name="Young S.K."/>
            <person name="Zeng Q."/>
            <person name="Gargeya S."/>
            <person name="Alvarado L."/>
            <person name="Berlin A."/>
            <person name="Chapman S.B."/>
            <person name="Chen Z."/>
            <person name="Freedman E."/>
            <person name="Gellesch M."/>
            <person name="Goldberg J."/>
            <person name="Griggs A."/>
            <person name="Gujja S."/>
            <person name="Heilman E."/>
            <person name="Heiman D."/>
            <person name="Howarth C."/>
            <person name="Mehta T."/>
            <person name="Neiman D."/>
            <person name="Pearson M."/>
            <person name="Roberts A."/>
            <person name="Saif S."/>
            <person name="Shea T."/>
            <person name="Shenoy N."/>
            <person name="Sisk P."/>
            <person name="Stolte C."/>
            <person name="Sykes S."/>
            <person name="White J."/>
            <person name="Yandava C."/>
            <person name="Burger G."/>
            <person name="Gray M.W."/>
            <person name="Holland P.W.H."/>
            <person name="King N."/>
            <person name="Lang F.B.F."/>
            <person name="Roger A.J."/>
            <person name="Ruiz-Trillo I."/>
            <person name="Haas B."/>
            <person name="Nusbaum C."/>
            <person name="Birren B."/>
        </authorList>
    </citation>
    <scope>NUCLEOTIDE SEQUENCE [LARGE SCALE GENOMIC DNA]</scope>
    <source>
        <strain evidence="2 3">JP610</strain>
    </source>
</reference>
<name>A0A0L0FX73_9EUKA</name>
<sequence>MPGGVPSIDALILYYALVAHEIATDREDSSLPKPTDCESPDSQPMLKEGQSLMESEREIRFLGMSIRHMSTWSCETGNDSNSPTYSFPAVTDFFAPLVTTKGSEDEKDMWLHGQQQSGLLHFELPTSASRIANYCSLYTEIFKIYYCFSFRCRTKACED</sequence>
<dbReference type="GeneID" id="25907589"/>
<gene>
    <name evidence="2" type="ORF">SARC_07085</name>
</gene>
<evidence type="ECO:0000313" key="2">
    <source>
        <dbReference type="EMBL" id="KNC80553.1"/>
    </source>
</evidence>
<keyword evidence="3" id="KW-1185">Reference proteome</keyword>
<feature type="region of interest" description="Disordered" evidence="1">
    <location>
        <begin position="26"/>
        <end position="50"/>
    </location>
</feature>
<evidence type="ECO:0000313" key="3">
    <source>
        <dbReference type="Proteomes" id="UP000054560"/>
    </source>
</evidence>
<dbReference type="RefSeq" id="XP_014154455.1">
    <property type="nucleotide sequence ID" value="XM_014298980.1"/>
</dbReference>
<organism evidence="2 3">
    <name type="scientific">Sphaeroforma arctica JP610</name>
    <dbReference type="NCBI Taxonomy" id="667725"/>
    <lineage>
        <taxon>Eukaryota</taxon>
        <taxon>Ichthyosporea</taxon>
        <taxon>Ichthyophonida</taxon>
        <taxon>Sphaeroforma</taxon>
    </lineage>
</organism>